<dbReference type="Proteomes" id="UP000827232">
    <property type="component" value="Segment"/>
</dbReference>
<accession>A0AAE9BY16</accession>
<dbReference type="InterPro" id="IPR011604">
    <property type="entry name" value="PDDEXK-like_dom_sf"/>
</dbReference>
<gene>
    <name evidence="2" type="ORF">HRTV-25_gp47</name>
</gene>
<dbReference type="InterPro" id="IPR038726">
    <property type="entry name" value="PDDEXK_AddAB-type"/>
</dbReference>
<protein>
    <submittedName>
        <fullName evidence="2">Cas4 nuclease</fullName>
    </submittedName>
</protein>
<organism evidence="2 3">
    <name type="scientific">Halorubrum tailed virus 25</name>
    <dbReference type="NCBI Taxonomy" id="2878006"/>
    <lineage>
        <taxon>Viruses</taxon>
        <taxon>Duplodnaviria</taxon>
        <taxon>Heunggongvirae</taxon>
        <taxon>Uroviricota</taxon>
        <taxon>Caudoviricetes</taxon>
        <taxon>Thumleimavirales</taxon>
        <taxon>Hafunaviridae</taxon>
        <taxon>Laminvirus</taxon>
        <taxon>Laminvirus thailandense</taxon>
        <taxon>Laminvirus HRTV25</taxon>
    </lineage>
</organism>
<sequence>MPTQTDRLLQLREQAKPGEIPYCSKSRVKKWITCPEKFNFSYLKGYKEPETRYMRRGTVVHEAIEDYYAEAEVFVAEHGRTPTVSEMVDLLPDSRRWADHTEPYISNFLLFEARRAGDAPTPEEWLPVAVEAEEWLDDPLGYGDDAIPWMGYADAIYPASAFPQIEADEGVVIVDFKTGKTPIEKYRDEGIYLEGEYYAMLFESEWEVAGVAGYYPKGDDLIVSPLKASRREKIEEVVHAFQSVSGTDPDHLETNEQPLCYWNEGDNKCPYYDMCSSRWGEPLKHADRTREMLSAGMSPHEVAAELGCEPNHVYYAKKKLGIS</sequence>
<dbReference type="Gene3D" id="1.10.10.60">
    <property type="entry name" value="Homeodomain-like"/>
    <property type="match status" value="1"/>
</dbReference>
<dbReference type="EMBL" id="MZ334521">
    <property type="protein sequence ID" value="UBF22628.1"/>
    <property type="molecule type" value="Genomic_DNA"/>
</dbReference>
<evidence type="ECO:0000313" key="3">
    <source>
        <dbReference type="Proteomes" id="UP000827232"/>
    </source>
</evidence>
<feature type="domain" description="PD-(D/E)XK endonuclease-like" evidence="1">
    <location>
        <begin position="24"/>
        <end position="275"/>
    </location>
</feature>
<proteinExistence type="predicted"/>
<evidence type="ECO:0000259" key="1">
    <source>
        <dbReference type="Pfam" id="PF12705"/>
    </source>
</evidence>
<reference evidence="2" key="1">
    <citation type="submission" date="2021-05" db="EMBL/GenBank/DDBJ databases">
        <title>Diversity, taxonomy and evolution of archaeal viruses of the class Caudoviricetes.</title>
        <authorList>
            <person name="Liu Y."/>
            <person name="Demina T.A."/>
            <person name="Roux S."/>
            <person name="Aiewsakun P."/>
            <person name="Kazlauskas D."/>
            <person name="Simmonds P."/>
            <person name="Prangishvili D."/>
            <person name="Oksanen H.M."/>
            <person name="Krupovic M."/>
        </authorList>
    </citation>
    <scope>NUCLEOTIDE SEQUENCE</scope>
    <source>
        <strain evidence="2">HRTV-25/14</strain>
    </source>
</reference>
<name>A0AAE9BY16_9CAUD</name>
<evidence type="ECO:0000313" key="2">
    <source>
        <dbReference type="EMBL" id="UBF22628.1"/>
    </source>
</evidence>
<dbReference type="Gene3D" id="3.90.320.10">
    <property type="match status" value="1"/>
</dbReference>
<keyword evidence="3" id="KW-1185">Reference proteome</keyword>
<dbReference type="Pfam" id="PF12705">
    <property type="entry name" value="PDDEXK_1"/>
    <property type="match status" value="1"/>
</dbReference>